<sequence>MHLCKTLKQITAFTGLQQKQCSRCISESTAAPTSEEPDDAFEAFLKTKEAEAETESRLTSKPGLSDIVLLLEMLDNEPRLPRSTNMLKFWEERKERRAELYMLAQVALGVPATQVSVERAFSALKFVLSEQRSRLRRVHSMICCF</sequence>
<evidence type="ECO:0000313" key="2">
    <source>
        <dbReference type="EMBL" id="KAH9384809.1"/>
    </source>
</evidence>
<proteinExistence type="predicted"/>
<feature type="domain" description="HAT C-terminal dimerisation" evidence="1">
    <location>
        <begin position="73"/>
        <end position="137"/>
    </location>
</feature>
<dbReference type="InterPro" id="IPR012337">
    <property type="entry name" value="RNaseH-like_sf"/>
</dbReference>
<dbReference type="AlphaFoldDB" id="A0A9J6HCU3"/>
<evidence type="ECO:0000259" key="1">
    <source>
        <dbReference type="Pfam" id="PF05699"/>
    </source>
</evidence>
<dbReference type="InterPro" id="IPR008906">
    <property type="entry name" value="HATC_C_dom"/>
</dbReference>
<accession>A0A9J6HCU3</accession>
<dbReference type="GO" id="GO:0046983">
    <property type="term" value="F:protein dimerization activity"/>
    <property type="evidence" value="ECO:0007669"/>
    <property type="project" value="InterPro"/>
</dbReference>
<dbReference type="VEuPathDB" id="VectorBase:HLOH_048030"/>
<reference evidence="2 3" key="1">
    <citation type="journal article" date="2020" name="Cell">
        <title>Large-Scale Comparative Analyses of Tick Genomes Elucidate Their Genetic Diversity and Vector Capacities.</title>
        <authorList>
            <consortium name="Tick Genome and Microbiome Consortium (TIGMIC)"/>
            <person name="Jia N."/>
            <person name="Wang J."/>
            <person name="Shi W."/>
            <person name="Du L."/>
            <person name="Sun Y."/>
            <person name="Zhan W."/>
            <person name="Jiang J.F."/>
            <person name="Wang Q."/>
            <person name="Zhang B."/>
            <person name="Ji P."/>
            <person name="Bell-Sakyi L."/>
            <person name="Cui X.M."/>
            <person name="Yuan T.T."/>
            <person name="Jiang B.G."/>
            <person name="Yang W.F."/>
            <person name="Lam T.T."/>
            <person name="Chang Q.C."/>
            <person name="Ding S.J."/>
            <person name="Wang X.J."/>
            <person name="Zhu J.G."/>
            <person name="Ruan X.D."/>
            <person name="Zhao L."/>
            <person name="Wei J.T."/>
            <person name="Ye R.Z."/>
            <person name="Que T.C."/>
            <person name="Du C.H."/>
            <person name="Zhou Y.H."/>
            <person name="Cheng J.X."/>
            <person name="Dai P.F."/>
            <person name="Guo W.B."/>
            <person name="Han X.H."/>
            <person name="Huang E.J."/>
            <person name="Li L.F."/>
            <person name="Wei W."/>
            <person name="Gao Y.C."/>
            <person name="Liu J.Z."/>
            <person name="Shao H.Z."/>
            <person name="Wang X."/>
            <person name="Wang C.C."/>
            <person name="Yang T.C."/>
            <person name="Huo Q.B."/>
            <person name="Li W."/>
            <person name="Chen H.Y."/>
            <person name="Chen S.E."/>
            <person name="Zhou L.G."/>
            <person name="Ni X.B."/>
            <person name="Tian J.H."/>
            <person name="Sheng Y."/>
            <person name="Liu T."/>
            <person name="Pan Y.S."/>
            <person name="Xia L.Y."/>
            <person name="Li J."/>
            <person name="Zhao F."/>
            <person name="Cao W.C."/>
        </authorList>
    </citation>
    <scope>NUCLEOTIDE SEQUENCE [LARGE SCALE GENOMIC DNA]</scope>
    <source>
        <strain evidence="2">HaeL-2018</strain>
    </source>
</reference>
<keyword evidence="3" id="KW-1185">Reference proteome</keyword>
<evidence type="ECO:0000313" key="3">
    <source>
        <dbReference type="Proteomes" id="UP000821853"/>
    </source>
</evidence>
<organism evidence="2 3">
    <name type="scientific">Haemaphysalis longicornis</name>
    <name type="common">Bush tick</name>
    <dbReference type="NCBI Taxonomy" id="44386"/>
    <lineage>
        <taxon>Eukaryota</taxon>
        <taxon>Metazoa</taxon>
        <taxon>Ecdysozoa</taxon>
        <taxon>Arthropoda</taxon>
        <taxon>Chelicerata</taxon>
        <taxon>Arachnida</taxon>
        <taxon>Acari</taxon>
        <taxon>Parasitiformes</taxon>
        <taxon>Ixodida</taxon>
        <taxon>Ixodoidea</taxon>
        <taxon>Ixodidae</taxon>
        <taxon>Haemaphysalinae</taxon>
        <taxon>Haemaphysalis</taxon>
    </lineage>
</organism>
<gene>
    <name evidence="2" type="ORF">HPB48_026825</name>
</gene>
<protein>
    <recommendedName>
        <fullName evidence="1">HAT C-terminal dimerisation domain-containing protein</fullName>
    </recommendedName>
</protein>
<dbReference type="Pfam" id="PF05699">
    <property type="entry name" value="Dimer_Tnp_hAT"/>
    <property type="match status" value="1"/>
</dbReference>
<dbReference type="SUPFAM" id="SSF53098">
    <property type="entry name" value="Ribonuclease H-like"/>
    <property type="match status" value="1"/>
</dbReference>
<dbReference type="Proteomes" id="UP000821853">
    <property type="component" value="Unassembled WGS sequence"/>
</dbReference>
<name>A0A9J6HCU3_HAELO</name>
<comment type="caution">
    <text evidence="2">The sequence shown here is derived from an EMBL/GenBank/DDBJ whole genome shotgun (WGS) entry which is preliminary data.</text>
</comment>
<dbReference type="OrthoDB" id="5103at2759"/>
<dbReference type="EMBL" id="JABSTR010003186">
    <property type="protein sequence ID" value="KAH9384809.1"/>
    <property type="molecule type" value="Genomic_DNA"/>
</dbReference>